<protein>
    <recommendedName>
        <fullName evidence="3">F-box domain-containing protein</fullName>
    </recommendedName>
</protein>
<reference evidence="1" key="1">
    <citation type="submission" date="2022-11" db="EMBL/GenBank/DDBJ databases">
        <title>Genome Sequence of Cubamyces cubensis.</title>
        <authorList>
            <person name="Buettner E."/>
        </authorList>
    </citation>
    <scope>NUCLEOTIDE SEQUENCE</scope>
    <source>
        <strain evidence="1">MPL-01</strain>
    </source>
</reference>
<evidence type="ECO:0000313" key="1">
    <source>
        <dbReference type="EMBL" id="KAJ8497043.1"/>
    </source>
</evidence>
<dbReference type="Proteomes" id="UP001215151">
    <property type="component" value="Unassembled WGS sequence"/>
</dbReference>
<proteinExistence type="predicted"/>
<comment type="caution">
    <text evidence="1">The sequence shown here is derived from an EMBL/GenBank/DDBJ whole genome shotgun (WGS) entry which is preliminary data.</text>
</comment>
<evidence type="ECO:0008006" key="3">
    <source>
        <dbReference type="Google" id="ProtNLM"/>
    </source>
</evidence>
<sequence>MDREEIAKAVEVVVFRWCNTPGDVEDPPTKELTYTALGAVFSQLHRFPTLAHLDLNLCPDMYPEPLVVNGTGYVDLGRHPSAAGIVEFTLLQALLRGSSRLCLKSLTLANISGYPYEFYKSQGFVEVLSSIEHLHVSVHNGMYSIDGPRSEELSDWMWLVTVPANLLGPTQARLTSLTLMSDLPVGRSPRVDLSPLFFPMLRYLELGGFIFDHHRRTEDFIVRQGQTLTTLVLDSCSMYMSLGQDPIRPWRDVCDRFAETLGVLIDVQFHIREGWGLDNRKRTGEGLRLSTHLGLTTSNAAKHRLGHSAQMSISACPIELLALIVNRISDDKGLRVVRAVDRMFCALATPLIFQRVYVKNRLPSAQNLAALMEHDEVAQVVKTVVFHWCNDPERVEDTPTKESTYIALEIIFSHLHLFPALVNLELNLCPDICPQPLVVDDSGHVDLDRNPSEAVIVESTLLQALLRGTDRPHLKSLAITNLSGYPYKFSNSQDFVEVLSSVEHLHIGLNDALIIGPCAWKLAEWMWLVTLPDSLLGPTQARLMSLTLVSHHVPTSFSLLLDFSTLFFPVLHRIKLDRIALDHHRRIEDFIVAHGRTLRTLVLDSCPMRVSFEGGPPRPWHLVCNRFAETLEVLVDVQFHSRDEWYLDIDAGGTTGDLETRLLYLFGGLSWEYGPWEREHVELLDRIAIEHLLAKVEQRRLGEKTSRAGYAAM</sequence>
<evidence type="ECO:0000313" key="2">
    <source>
        <dbReference type="Proteomes" id="UP001215151"/>
    </source>
</evidence>
<name>A0AAD7U3L1_9APHY</name>
<dbReference type="PANTHER" id="PTHR42057">
    <property type="entry name" value="F-BOX DOMAIN PROTEIN (AFU_ORTHOLOGUE AFUA_4G00200)"/>
    <property type="match status" value="1"/>
</dbReference>
<gene>
    <name evidence="1" type="ORF">ONZ51_g732</name>
</gene>
<accession>A0AAD7U3L1</accession>
<organism evidence="1 2">
    <name type="scientific">Trametes cubensis</name>
    <dbReference type="NCBI Taxonomy" id="1111947"/>
    <lineage>
        <taxon>Eukaryota</taxon>
        <taxon>Fungi</taxon>
        <taxon>Dikarya</taxon>
        <taxon>Basidiomycota</taxon>
        <taxon>Agaricomycotina</taxon>
        <taxon>Agaricomycetes</taxon>
        <taxon>Polyporales</taxon>
        <taxon>Polyporaceae</taxon>
        <taxon>Trametes</taxon>
    </lineage>
</organism>
<dbReference type="AlphaFoldDB" id="A0AAD7U3L1"/>
<dbReference type="EMBL" id="JAPEVG010000009">
    <property type="protein sequence ID" value="KAJ8497043.1"/>
    <property type="molecule type" value="Genomic_DNA"/>
</dbReference>
<keyword evidence="2" id="KW-1185">Reference proteome</keyword>
<dbReference type="PANTHER" id="PTHR42057:SF2">
    <property type="entry name" value="F-BOX DOMAIN PROTEIN (AFU_ORTHOLOGUE AFUA_4G00200)-RELATED"/>
    <property type="match status" value="1"/>
</dbReference>